<dbReference type="EMBL" id="BFAD01000002">
    <property type="protein sequence ID" value="GBE78910.1"/>
    <property type="molecule type" value="Genomic_DNA"/>
</dbReference>
<dbReference type="RefSeq" id="XP_027609823.1">
    <property type="nucleotide sequence ID" value="XM_027754022.1"/>
</dbReference>
<sequence length="68" mass="8000">MCIFFCRWASHSATNTLLFTETVLVFHARLPIKSLTWMFSGRSDFLEDLQCRTILSAWCVWSPMCQHQ</sequence>
<dbReference type="InParanoid" id="A0A401G9R4"/>
<gene>
    <name evidence="1" type="ORF">SCP_0201070</name>
</gene>
<organism evidence="1 2">
    <name type="scientific">Sparassis crispa</name>
    <dbReference type="NCBI Taxonomy" id="139825"/>
    <lineage>
        <taxon>Eukaryota</taxon>
        <taxon>Fungi</taxon>
        <taxon>Dikarya</taxon>
        <taxon>Basidiomycota</taxon>
        <taxon>Agaricomycotina</taxon>
        <taxon>Agaricomycetes</taxon>
        <taxon>Polyporales</taxon>
        <taxon>Sparassidaceae</taxon>
        <taxon>Sparassis</taxon>
    </lineage>
</organism>
<comment type="caution">
    <text evidence="1">The sequence shown here is derived from an EMBL/GenBank/DDBJ whole genome shotgun (WGS) entry which is preliminary data.</text>
</comment>
<reference evidence="1 2" key="1">
    <citation type="journal article" date="2018" name="Sci. Rep.">
        <title>Genome sequence of the cauliflower mushroom Sparassis crispa (Hanabiratake) and its association with beneficial usage.</title>
        <authorList>
            <person name="Kiyama R."/>
            <person name="Furutani Y."/>
            <person name="Kawaguchi K."/>
            <person name="Nakanishi T."/>
        </authorList>
    </citation>
    <scope>NUCLEOTIDE SEQUENCE [LARGE SCALE GENOMIC DNA]</scope>
</reference>
<keyword evidence="2" id="KW-1185">Reference proteome</keyword>
<evidence type="ECO:0000313" key="2">
    <source>
        <dbReference type="Proteomes" id="UP000287166"/>
    </source>
</evidence>
<dbReference type="Proteomes" id="UP000287166">
    <property type="component" value="Unassembled WGS sequence"/>
</dbReference>
<dbReference type="GeneID" id="38775827"/>
<protein>
    <submittedName>
        <fullName evidence="1">Uncharacterized protein</fullName>
    </submittedName>
</protein>
<accession>A0A401G9R4</accession>
<proteinExistence type="predicted"/>
<dbReference type="AlphaFoldDB" id="A0A401G9R4"/>
<name>A0A401G9R4_9APHY</name>
<evidence type="ECO:0000313" key="1">
    <source>
        <dbReference type="EMBL" id="GBE78910.1"/>
    </source>
</evidence>